<dbReference type="PANTHER" id="PTHR46609">
    <property type="entry name" value="EXONUCLEASE, PHAGE-TYPE/RECB, C-TERMINAL DOMAIN-CONTAINING PROTEIN"/>
    <property type="match status" value="1"/>
</dbReference>
<evidence type="ECO:0000256" key="1">
    <source>
        <dbReference type="SAM" id="Coils"/>
    </source>
</evidence>
<proteinExistence type="predicted"/>
<dbReference type="OrthoDB" id="8884at10239"/>
<name>Q0H280_9CAUD</name>
<protein>
    <submittedName>
        <fullName evidence="3">YqaJ viral recombinase</fullName>
    </submittedName>
</protein>
<dbReference type="KEGG" id="vg:5179276"/>
<evidence type="ECO:0000259" key="2">
    <source>
        <dbReference type="Pfam" id="PF09588"/>
    </source>
</evidence>
<dbReference type="PANTHER" id="PTHR46609:SF6">
    <property type="entry name" value="EXONUCLEASE, PHAGE-TYPE_RECB, C-TERMINAL DOMAIN-CONTAINING PROTEIN-RELATED"/>
    <property type="match status" value="1"/>
</dbReference>
<dbReference type="Proteomes" id="UP000006664">
    <property type="component" value="Segment"/>
</dbReference>
<dbReference type="InterPro" id="IPR011335">
    <property type="entry name" value="Restrct_endonuc-II-like"/>
</dbReference>
<organism evidence="3 4">
    <name type="scientific">Geobacillus phage GBSV1</name>
    <dbReference type="NCBI Taxonomy" id="365048"/>
    <lineage>
        <taxon>Viruses</taxon>
        <taxon>Duplodnaviria</taxon>
        <taxon>Heunggongvirae</taxon>
        <taxon>Uroviricota</taxon>
        <taxon>Caudoviricetes</taxon>
        <taxon>Svunavirus</taxon>
        <taxon>Svunavirus GBSV1</taxon>
    </lineage>
</organism>
<dbReference type="SUPFAM" id="SSF52980">
    <property type="entry name" value="Restriction endonuclease-like"/>
    <property type="match status" value="1"/>
</dbReference>
<feature type="coiled-coil region" evidence="1">
    <location>
        <begin position="228"/>
        <end position="262"/>
    </location>
</feature>
<sequence>MKPIILAETANMDHLEWLRLRQKGIGGSDAAAIAGLNKYKSPIQVYYEKVEGVKESVPSEAAYWGTILEDIVAQEFSRRTGLKVRRRNAILRHPEYPFMIANIDRLVVGEDAGLECKTASEYLKDEWVEGEKIPDQYFIQCQHYMAVTGRSRWYIAVLIGGNKFRWDVIERDEDIIRYLIEIESEFWQRVIEKRPPEVDGSEASTNLLNLLYPVESVVDDEAELPREVEALIAELEAVNAEIKQKSERKAEIENKIKALLGERERGRTSEYVVKWSVVNSNQFDSKRFAKEHPDLYQQYIQTSTYRRFSISKNKSRKAVSQ</sequence>
<dbReference type="InterPro" id="IPR017482">
    <property type="entry name" value="Lambda-type_endonuclease"/>
</dbReference>
<dbReference type="InterPro" id="IPR051703">
    <property type="entry name" value="NF-kappa-B_Signaling_Reg"/>
</dbReference>
<keyword evidence="4" id="KW-1185">Reference proteome</keyword>
<keyword evidence="1" id="KW-0175">Coiled coil</keyword>
<dbReference type="Pfam" id="PF09588">
    <property type="entry name" value="YqaJ"/>
    <property type="match status" value="1"/>
</dbReference>
<dbReference type="NCBIfam" id="TIGR03033">
    <property type="entry name" value="phage_rel_nuc"/>
    <property type="match status" value="1"/>
</dbReference>
<evidence type="ECO:0000313" key="3">
    <source>
        <dbReference type="EMBL" id="ABC61257.1"/>
    </source>
</evidence>
<dbReference type="InterPro" id="IPR019080">
    <property type="entry name" value="YqaJ_viral_recombinase"/>
</dbReference>
<accession>Q0H280</accession>
<dbReference type="InterPro" id="IPR011604">
    <property type="entry name" value="PDDEXK-like_dom_sf"/>
</dbReference>
<evidence type="ECO:0000313" key="4">
    <source>
        <dbReference type="Proteomes" id="UP000006664"/>
    </source>
</evidence>
<dbReference type="GeneID" id="5179276"/>
<dbReference type="Gene3D" id="3.90.320.10">
    <property type="match status" value="1"/>
</dbReference>
<dbReference type="RefSeq" id="YP_764457.1">
    <property type="nucleotide sequence ID" value="NC_008376.2"/>
</dbReference>
<reference evidence="3 4" key="1">
    <citation type="journal article" date="2009" name="Res. Microbiol.">
        <title>Genomic and proteomic characterization of a thermophilic Geobacillus bacteriophage GBSV1.</title>
        <authorList>
            <person name="Liu B."/>
            <person name="Zhou F."/>
            <person name="Wu S."/>
            <person name="Xu Y."/>
            <person name="Zhang X."/>
        </authorList>
    </citation>
    <scope>NUCLEOTIDE SEQUENCE [LARGE SCALE GENOMIC DNA]</scope>
</reference>
<dbReference type="EMBL" id="DQ340064">
    <property type="protein sequence ID" value="ABC61257.1"/>
    <property type="molecule type" value="Genomic_DNA"/>
</dbReference>
<feature type="domain" description="YqaJ viral recombinase" evidence="2">
    <location>
        <begin position="16"/>
        <end position="150"/>
    </location>
</feature>